<keyword evidence="3" id="KW-1185">Reference proteome</keyword>
<feature type="compositionally biased region" description="Basic and acidic residues" evidence="1">
    <location>
        <begin position="264"/>
        <end position="284"/>
    </location>
</feature>
<protein>
    <submittedName>
        <fullName evidence="2">Uncharacterized protein</fullName>
    </submittedName>
</protein>
<name>A0A2B4RIB2_STYPI</name>
<feature type="compositionally biased region" description="Basic and acidic residues" evidence="1">
    <location>
        <begin position="189"/>
        <end position="204"/>
    </location>
</feature>
<reference evidence="3" key="1">
    <citation type="journal article" date="2017" name="bioRxiv">
        <title>Comparative analysis of the genomes of Stylophora pistillata and Acropora digitifera provides evidence for extensive differences between species of corals.</title>
        <authorList>
            <person name="Voolstra C.R."/>
            <person name="Li Y."/>
            <person name="Liew Y.J."/>
            <person name="Baumgarten S."/>
            <person name="Zoccola D."/>
            <person name="Flot J.-F."/>
            <person name="Tambutte S."/>
            <person name="Allemand D."/>
            <person name="Aranda M."/>
        </authorList>
    </citation>
    <scope>NUCLEOTIDE SEQUENCE [LARGE SCALE GENOMIC DNA]</scope>
</reference>
<accession>A0A2B4RIB2</accession>
<dbReference type="Proteomes" id="UP000225706">
    <property type="component" value="Unassembled WGS sequence"/>
</dbReference>
<evidence type="ECO:0000313" key="2">
    <source>
        <dbReference type="EMBL" id="PFX16926.1"/>
    </source>
</evidence>
<feature type="region of interest" description="Disordered" evidence="1">
    <location>
        <begin position="148"/>
        <end position="284"/>
    </location>
</feature>
<dbReference type="AlphaFoldDB" id="A0A2B4RIB2"/>
<feature type="compositionally biased region" description="Basic and acidic residues" evidence="1">
    <location>
        <begin position="241"/>
        <end position="254"/>
    </location>
</feature>
<gene>
    <name evidence="2" type="ORF">AWC38_SpisGene18777</name>
</gene>
<organism evidence="2 3">
    <name type="scientific">Stylophora pistillata</name>
    <name type="common">Smooth cauliflower coral</name>
    <dbReference type="NCBI Taxonomy" id="50429"/>
    <lineage>
        <taxon>Eukaryota</taxon>
        <taxon>Metazoa</taxon>
        <taxon>Cnidaria</taxon>
        <taxon>Anthozoa</taxon>
        <taxon>Hexacorallia</taxon>
        <taxon>Scleractinia</taxon>
        <taxon>Astrocoeniina</taxon>
        <taxon>Pocilloporidae</taxon>
        <taxon>Stylophora</taxon>
    </lineage>
</organism>
<sequence>MKIWFLGPENLKLVGGKSDKRQLTELKFNMAAPVPGFTIPAPDHCRKGRQCSKFNGHKGRYNSERSWNTFWRNSPVYNLNVRKRSLALEEERVGAVAEELAAKAARLDVRESELREGKLDMQKKLDDTGNQAIMIGDDPLRKTETRLCEKRSQTGHCMQSEEETNDASTREPGSKSKSAGNQAIMVGDDPPRKTETRLCEEKRQTGHCMQSEEETNDASTREPGSKSKSAGNQAIMVGDDPLGKMETRLCEKRSQTGHCMQSEEETKKEPGSKSKVEDSQRLIV</sequence>
<evidence type="ECO:0000313" key="3">
    <source>
        <dbReference type="Proteomes" id="UP000225706"/>
    </source>
</evidence>
<dbReference type="EMBL" id="LSMT01000508">
    <property type="protein sequence ID" value="PFX16926.1"/>
    <property type="molecule type" value="Genomic_DNA"/>
</dbReference>
<evidence type="ECO:0000256" key="1">
    <source>
        <dbReference type="SAM" id="MobiDB-lite"/>
    </source>
</evidence>
<proteinExistence type="predicted"/>
<comment type="caution">
    <text evidence="2">The sequence shown here is derived from an EMBL/GenBank/DDBJ whole genome shotgun (WGS) entry which is preliminary data.</text>
</comment>
<dbReference type="OrthoDB" id="5987636at2759"/>